<evidence type="ECO:0000313" key="7">
    <source>
        <dbReference type="Proteomes" id="UP001500575"/>
    </source>
</evidence>
<evidence type="ECO:0000259" key="5">
    <source>
        <dbReference type="Pfam" id="PF21036"/>
    </source>
</evidence>
<dbReference type="InterPro" id="IPR002213">
    <property type="entry name" value="UDP_glucos_trans"/>
</dbReference>
<keyword evidence="7" id="KW-1185">Reference proteome</keyword>
<dbReference type="Pfam" id="PF21036">
    <property type="entry name" value="EryCIII-like_N"/>
    <property type="match status" value="1"/>
</dbReference>
<dbReference type="InterPro" id="IPR050426">
    <property type="entry name" value="Glycosyltransferase_28"/>
</dbReference>
<protein>
    <submittedName>
        <fullName evidence="6">Glycosyltransferase</fullName>
    </submittedName>
</protein>
<keyword evidence="2" id="KW-0328">Glycosyltransferase</keyword>
<proteinExistence type="inferred from homology"/>
<dbReference type="EMBL" id="BAAAQQ010000012">
    <property type="protein sequence ID" value="GAA2126482.1"/>
    <property type="molecule type" value="Genomic_DNA"/>
</dbReference>
<dbReference type="CDD" id="cd03784">
    <property type="entry name" value="GT1_Gtf-like"/>
    <property type="match status" value="1"/>
</dbReference>
<evidence type="ECO:0000259" key="4">
    <source>
        <dbReference type="Pfam" id="PF06722"/>
    </source>
</evidence>
<feature type="domain" description="Erythromycin biosynthesis protein CIII-like C-terminal" evidence="4">
    <location>
        <begin position="235"/>
        <end position="373"/>
    </location>
</feature>
<comment type="similarity">
    <text evidence="1">Belongs to the glycosyltransferase 28 family.</text>
</comment>
<evidence type="ECO:0000313" key="6">
    <source>
        <dbReference type="EMBL" id="GAA2126482.1"/>
    </source>
</evidence>
<accession>A0ABN2YFP2</accession>
<name>A0ABN2YFP2_9ACTN</name>
<dbReference type="Proteomes" id="UP001500575">
    <property type="component" value="Unassembled WGS sequence"/>
</dbReference>
<evidence type="ECO:0000256" key="2">
    <source>
        <dbReference type="ARBA" id="ARBA00022676"/>
    </source>
</evidence>
<dbReference type="SUPFAM" id="SSF53756">
    <property type="entry name" value="UDP-Glycosyltransferase/glycogen phosphorylase"/>
    <property type="match status" value="1"/>
</dbReference>
<reference evidence="6 7" key="1">
    <citation type="journal article" date="2019" name="Int. J. Syst. Evol. Microbiol.">
        <title>The Global Catalogue of Microorganisms (GCM) 10K type strain sequencing project: providing services to taxonomists for standard genome sequencing and annotation.</title>
        <authorList>
            <consortium name="The Broad Institute Genomics Platform"/>
            <consortium name="The Broad Institute Genome Sequencing Center for Infectious Disease"/>
            <person name="Wu L."/>
            <person name="Ma J."/>
        </authorList>
    </citation>
    <scope>NUCLEOTIDE SEQUENCE [LARGE SCALE GENOMIC DNA]</scope>
    <source>
        <strain evidence="6 7">JCM 16021</strain>
    </source>
</reference>
<comment type="caution">
    <text evidence="6">The sequence shown here is derived from an EMBL/GenBank/DDBJ whole genome shotgun (WGS) entry which is preliminary data.</text>
</comment>
<dbReference type="InterPro" id="IPR048284">
    <property type="entry name" value="EryCIII-like_N"/>
</dbReference>
<feature type="domain" description="Erythromycin biosynthesis protein CIII-like N-terminal" evidence="5">
    <location>
        <begin position="97"/>
        <end position="141"/>
    </location>
</feature>
<organism evidence="6 7">
    <name type="scientific">Nocardioides bigeumensis</name>
    <dbReference type="NCBI Taxonomy" id="433657"/>
    <lineage>
        <taxon>Bacteria</taxon>
        <taxon>Bacillati</taxon>
        <taxon>Actinomycetota</taxon>
        <taxon>Actinomycetes</taxon>
        <taxon>Propionibacteriales</taxon>
        <taxon>Nocardioidaceae</taxon>
        <taxon>Nocardioides</taxon>
    </lineage>
</organism>
<dbReference type="InterPro" id="IPR010610">
    <property type="entry name" value="EryCIII-like_C"/>
</dbReference>
<dbReference type="Pfam" id="PF06722">
    <property type="entry name" value="EryCIII-like_C"/>
    <property type="match status" value="1"/>
</dbReference>
<evidence type="ECO:0000256" key="3">
    <source>
        <dbReference type="ARBA" id="ARBA00022679"/>
    </source>
</evidence>
<dbReference type="RefSeq" id="WP_344304079.1">
    <property type="nucleotide sequence ID" value="NZ_BAAAQQ010000012.1"/>
</dbReference>
<gene>
    <name evidence="6" type="ORF">GCM10009843_24960</name>
</gene>
<dbReference type="Gene3D" id="3.40.50.2000">
    <property type="entry name" value="Glycogen Phosphorylase B"/>
    <property type="match status" value="2"/>
</dbReference>
<dbReference type="PANTHER" id="PTHR48050">
    <property type="entry name" value="STEROL 3-BETA-GLUCOSYLTRANSFERASE"/>
    <property type="match status" value="1"/>
</dbReference>
<evidence type="ECO:0000256" key="1">
    <source>
        <dbReference type="ARBA" id="ARBA00006962"/>
    </source>
</evidence>
<dbReference type="PANTHER" id="PTHR48050:SF13">
    <property type="entry name" value="STEROL 3-BETA-GLUCOSYLTRANSFERASE UGT80A2"/>
    <property type="match status" value="1"/>
</dbReference>
<sequence length="376" mass="39482">MTGVKVLFTSCPAYGHALPMLPLIRAAMAAGADVRVATGPDLVDPLRDRGLDARPAGPPWTESWAEHNRIWADPGHPGDKMLDGVIALFGSPAGRRLDDLTAMARDWRPDLVVHEVLELGGSILAGRLGVRSVVHGFGPMFPFYAHLAGPAGAAAGDDDLWATLSQETYLDICPPALRPDGPPAWTASLPLRPSSGERGPVSPDVAELLRRERSLAYFTLGTVKNEDAADLATGLAGLAEYDGHVLATTGRPVDPDELGPLPANVTLAAFVPQGSVLPHADLVVSHSGSGTMLGAFRHGLAQVAVPRGTDQPENAALMARTGAGVVVPPENYTVEAVRAAVETVTSGPEWFAAAQRVRDEIDVLPDADEVWSNLSG</sequence>
<keyword evidence="3" id="KW-0808">Transferase</keyword>